<dbReference type="Proteomes" id="UP000000763">
    <property type="component" value="Chromosome 3"/>
</dbReference>
<reference evidence="3" key="1">
    <citation type="journal article" date="2005" name="Nature">
        <title>The map-based sequence of the rice genome.</title>
        <authorList>
            <consortium name="International rice genome sequencing project (IRGSP)"/>
            <person name="Matsumoto T."/>
            <person name="Wu J."/>
            <person name="Kanamori H."/>
            <person name="Katayose Y."/>
            <person name="Fujisawa M."/>
            <person name="Namiki N."/>
            <person name="Mizuno H."/>
            <person name="Yamamoto K."/>
            <person name="Antonio B.A."/>
            <person name="Baba T."/>
            <person name="Sakata K."/>
            <person name="Nagamura Y."/>
            <person name="Aoki H."/>
            <person name="Arikawa K."/>
            <person name="Arita K."/>
            <person name="Bito T."/>
            <person name="Chiden Y."/>
            <person name="Fujitsuka N."/>
            <person name="Fukunaka R."/>
            <person name="Hamada M."/>
            <person name="Harada C."/>
            <person name="Hayashi A."/>
            <person name="Hijishita S."/>
            <person name="Honda M."/>
            <person name="Hosokawa S."/>
            <person name="Ichikawa Y."/>
            <person name="Idonuma A."/>
            <person name="Iijima M."/>
            <person name="Ikeda M."/>
            <person name="Ikeno M."/>
            <person name="Ito K."/>
            <person name="Ito S."/>
            <person name="Ito T."/>
            <person name="Ito Y."/>
            <person name="Ito Y."/>
            <person name="Iwabuchi A."/>
            <person name="Kamiya K."/>
            <person name="Karasawa W."/>
            <person name="Kurita K."/>
            <person name="Katagiri S."/>
            <person name="Kikuta A."/>
            <person name="Kobayashi H."/>
            <person name="Kobayashi N."/>
            <person name="Machita K."/>
            <person name="Maehara T."/>
            <person name="Masukawa M."/>
            <person name="Mizubayashi T."/>
            <person name="Mukai Y."/>
            <person name="Nagasaki H."/>
            <person name="Nagata Y."/>
            <person name="Naito S."/>
            <person name="Nakashima M."/>
            <person name="Nakama Y."/>
            <person name="Nakamichi Y."/>
            <person name="Nakamura M."/>
            <person name="Meguro A."/>
            <person name="Negishi M."/>
            <person name="Ohta I."/>
            <person name="Ohta T."/>
            <person name="Okamoto M."/>
            <person name="Ono N."/>
            <person name="Saji S."/>
            <person name="Sakaguchi M."/>
            <person name="Sakai K."/>
            <person name="Shibata M."/>
            <person name="Shimokawa T."/>
            <person name="Song J."/>
            <person name="Takazaki Y."/>
            <person name="Terasawa K."/>
            <person name="Tsugane M."/>
            <person name="Tsuji K."/>
            <person name="Ueda S."/>
            <person name="Waki K."/>
            <person name="Yamagata H."/>
            <person name="Yamamoto M."/>
            <person name="Yamamoto S."/>
            <person name="Yamane H."/>
            <person name="Yoshiki S."/>
            <person name="Yoshihara R."/>
            <person name="Yukawa K."/>
            <person name="Zhong H."/>
            <person name="Yano M."/>
            <person name="Yuan Q."/>
            <person name="Ouyang S."/>
            <person name="Liu J."/>
            <person name="Jones K.M."/>
            <person name="Gansberger K."/>
            <person name="Moffat K."/>
            <person name="Hill J."/>
            <person name="Bera J."/>
            <person name="Fadrosh D."/>
            <person name="Jin S."/>
            <person name="Johri S."/>
            <person name="Kim M."/>
            <person name="Overton L."/>
            <person name="Reardon M."/>
            <person name="Tsitrin T."/>
            <person name="Vuong H."/>
            <person name="Weaver B."/>
            <person name="Ciecko A."/>
            <person name="Tallon L."/>
            <person name="Jackson J."/>
            <person name="Pai G."/>
            <person name="Aken S.V."/>
            <person name="Utterback T."/>
            <person name="Reidmuller S."/>
            <person name="Feldblyum T."/>
            <person name="Hsiao J."/>
            <person name="Zismann V."/>
            <person name="Iobst S."/>
            <person name="de Vazeille A.R."/>
            <person name="Buell C.R."/>
            <person name="Ying K."/>
            <person name="Li Y."/>
            <person name="Lu T."/>
            <person name="Huang Y."/>
            <person name="Zhao Q."/>
            <person name="Feng Q."/>
            <person name="Zhang L."/>
            <person name="Zhu J."/>
            <person name="Weng Q."/>
            <person name="Mu J."/>
            <person name="Lu Y."/>
            <person name="Fan D."/>
            <person name="Liu Y."/>
            <person name="Guan J."/>
            <person name="Zhang Y."/>
            <person name="Yu S."/>
            <person name="Liu X."/>
            <person name="Zhang Y."/>
            <person name="Hong G."/>
            <person name="Han B."/>
            <person name="Choisne N."/>
            <person name="Demange N."/>
            <person name="Orjeda G."/>
            <person name="Samain S."/>
            <person name="Cattolico L."/>
            <person name="Pelletier E."/>
            <person name="Couloux A."/>
            <person name="Segurens B."/>
            <person name="Wincker P."/>
            <person name="D'Hont A."/>
            <person name="Scarpelli C."/>
            <person name="Weissenbach J."/>
            <person name="Salanoubat M."/>
            <person name="Quetier F."/>
            <person name="Yu Y."/>
            <person name="Kim H.R."/>
            <person name="Rambo T."/>
            <person name="Currie J."/>
            <person name="Collura K."/>
            <person name="Luo M."/>
            <person name="Yang T."/>
            <person name="Ammiraju J.S.S."/>
            <person name="Engler F."/>
            <person name="Soderlund C."/>
            <person name="Wing R.A."/>
            <person name="Palmer L.E."/>
            <person name="de la Bastide M."/>
            <person name="Spiegel L."/>
            <person name="Nascimento L."/>
            <person name="Zutavern T."/>
            <person name="O'Shaughnessy A."/>
            <person name="Dike S."/>
            <person name="Dedhia N."/>
            <person name="Preston R."/>
            <person name="Balija V."/>
            <person name="McCombie W.R."/>
            <person name="Chow T."/>
            <person name="Chen H."/>
            <person name="Chung M."/>
            <person name="Chen C."/>
            <person name="Shaw J."/>
            <person name="Wu H."/>
            <person name="Hsiao K."/>
            <person name="Chao Y."/>
            <person name="Chu M."/>
            <person name="Cheng C."/>
            <person name="Hour A."/>
            <person name="Lee P."/>
            <person name="Lin S."/>
            <person name="Lin Y."/>
            <person name="Liou J."/>
            <person name="Liu S."/>
            <person name="Hsing Y."/>
            <person name="Raghuvanshi S."/>
            <person name="Mohanty A."/>
            <person name="Bharti A.K."/>
            <person name="Gaur A."/>
            <person name="Gupta V."/>
            <person name="Kumar D."/>
            <person name="Ravi V."/>
            <person name="Vij S."/>
            <person name="Kapur A."/>
            <person name="Khurana P."/>
            <person name="Khurana P."/>
            <person name="Khurana J.P."/>
            <person name="Tyagi A.K."/>
            <person name="Gaikwad K."/>
            <person name="Singh A."/>
            <person name="Dalal V."/>
            <person name="Srivastava S."/>
            <person name="Dixit A."/>
            <person name="Pal A.K."/>
            <person name="Ghazi I.A."/>
            <person name="Yadav M."/>
            <person name="Pandit A."/>
            <person name="Bhargava A."/>
            <person name="Sureshbabu K."/>
            <person name="Batra K."/>
            <person name="Sharma T.R."/>
            <person name="Mohapatra T."/>
            <person name="Singh N.K."/>
            <person name="Messing J."/>
            <person name="Nelson A.B."/>
            <person name="Fuks G."/>
            <person name="Kavchok S."/>
            <person name="Keizer G."/>
            <person name="Linton E."/>
            <person name="Llaca V."/>
            <person name="Song R."/>
            <person name="Tanyolac B."/>
            <person name="Young S."/>
            <person name="Ho-Il K."/>
            <person name="Hahn J.H."/>
            <person name="Sangsakoo G."/>
            <person name="Vanavichit A."/>
            <person name="de Mattos Luiz.A.T."/>
            <person name="Zimmer P.D."/>
            <person name="Malone G."/>
            <person name="Dellagostin O."/>
            <person name="de Oliveira A.C."/>
            <person name="Bevan M."/>
            <person name="Bancroft I."/>
            <person name="Minx P."/>
            <person name="Cordum H."/>
            <person name="Wilson R."/>
            <person name="Cheng Z."/>
            <person name="Jin W."/>
            <person name="Jiang J."/>
            <person name="Leong S.A."/>
            <person name="Iwama H."/>
            <person name="Gojobori T."/>
            <person name="Itoh T."/>
            <person name="Niimura Y."/>
            <person name="Fujii Y."/>
            <person name="Habara T."/>
            <person name="Sakai H."/>
            <person name="Sato Y."/>
            <person name="Wilson G."/>
            <person name="Kumar K."/>
            <person name="McCouch S."/>
            <person name="Juretic N."/>
            <person name="Hoen D."/>
            <person name="Wright S."/>
            <person name="Bruskiewich R."/>
            <person name="Bureau T."/>
            <person name="Miyao A."/>
            <person name="Hirochika H."/>
            <person name="Nishikawa T."/>
            <person name="Kadowaki K."/>
            <person name="Sugiura M."/>
            <person name="Burr B."/>
            <person name="Sasaki T."/>
        </authorList>
    </citation>
    <scope>NUCLEOTIDE SEQUENCE [LARGE SCALE GENOMIC DNA]</scope>
    <source>
        <strain evidence="3">cv. Nipponbare</strain>
    </source>
</reference>
<protein>
    <submittedName>
        <fullName evidence="2">Uncharacterized protein</fullName>
    </submittedName>
</protein>
<sequence length="174" mass="18982">MFFIEFRQRVQARGDSRYSRRVGREGASGRGMHLRDDTVGREEPHQPGMSPGQGRCRRTKTTSGGSRAFLTVDGGCAVEPLRLGARKGAIFSVPAGDALTRAACRDVCQNMHTPVHDESMKPMEIASETAACNAHRRRFYVCIVCPGLASCGEFERADEEPGSNLPIGKDKSIV</sequence>
<reference evidence="3" key="2">
    <citation type="journal article" date="2008" name="Nucleic Acids Res.">
        <title>The rice annotation project database (RAP-DB): 2008 update.</title>
        <authorList>
            <consortium name="The rice annotation project (RAP)"/>
        </authorList>
    </citation>
    <scope>GENOME REANNOTATION</scope>
    <source>
        <strain evidence="3">cv. Nipponbare</strain>
    </source>
</reference>
<name>Q10EF1_ORYSJ</name>
<evidence type="ECO:0000256" key="1">
    <source>
        <dbReference type="SAM" id="MobiDB-lite"/>
    </source>
</evidence>
<dbReference type="AlphaFoldDB" id="Q10EF1"/>
<evidence type="ECO:0000313" key="3">
    <source>
        <dbReference type="Proteomes" id="UP000000763"/>
    </source>
</evidence>
<proteinExistence type="predicted"/>
<dbReference type="EMBL" id="AC133450">
    <property type="protein sequence ID" value="AAT85042.1"/>
    <property type="molecule type" value="Genomic_DNA"/>
</dbReference>
<gene>
    <name evidence="2" type="ORF">OSJNBa0072F13.11</name>
</gene>
<feature type="compositionally biased region" description="Basic and acidic residues" evidence="1">
    <location>
        <begin position="33"/>
        <end position="45"/>
    </location>
</feature>
<organism evidence="2 3">
    <name type="scientific">Oryza sativa subsp. japonica</name>
    <name type="common">Rice</name>
    <dbReference type="NCBI Taxonomy" id="39947"/>
    <lineage>
        <taxon>Eukaryota</taxon>
        <taxon>Viridiplantae</taxon>
        <taxon>Streptophyta</taxon>
        <taxon>Embryophyta</taxon>
        <taxon>Tracheophyta</taxon>
        <taxon>Spermatophyta</taxon>
        <taxon>Magnoliopsida</taxon>
        <taxon>Liliopsida</taxon>
        <taxon>Poales</taxon>
        <taxon>Poaceae</taxon>
        <taxon>BOP clade</taxon>
        <taxon>Oryzoideae</taxon>
        <taxon>Oryzeae</taxon>
        <taxon>Oryzinae</taxon>
        <taxon>Oryza</taxon>
        <taxon>Oryza sativa</taxon>
    </lineage>
</organism>
<feature type="region of interest" description="Disordered" evidence="1">
    <location>
        <begin position="17"/>
        <end position="63"/>
    </location>
</feature>
<accession>Q10EF1</accession>
<evidence type="ECO:0000313" key="2">
    <source>
        <dbReference type="EMBL" id="AAT85042.1"/>
    </source>
</evidence>